<dbReference type="HOGENOM" id="CLU_105854_0_0_10"/>
<accession>L1NHT7</accession>
<dbReference type="Proteomes" id="UP000010433">
    <property type="component" value="Unassembled WGS sequence"/>
</dbReference>
<reference evidence="2 3" key="1">
    <citation type="submission" date="2012-05" db="EMBL/GenBank/DDBJ databases">
        <authorList>
            <person name="Weinstock G."/>
            <person name="Sodergren E."/>
            <person name="Lobos E.A."/>
            <person name="Fulton L."/>
            <person name="Fulton R."/>
            <person name="Courtney L."/>
            <person name="Fronick C."/>
            <person name="O'Laughlin M."/>
            <person name="Godfrey J."/>
            <person name="Wilson R.M."/>
            <person name="Miner T."/>
            <person name="Farmer C."/>
            <person name="Delehaunty K."/>
            <person name="Cordes M."/>
            <person name="Minx P."/>
            <person name="Tomlinson C."/>
            <person name="Chen J."/>
            <person name="Wollam A."/>
            <person name="Pepin K.H."/>
            <person name="Bhonagiri V."/>
            <person name="Zhang X."/>
            <person name="Suruliraj S."/>
            <person name="Warren W."/>
            <person name="Mitreva M."/>
            <person name="Mardis E.R."/>
            <person name="Wilson R.K."/>
        </authorList>
    </citation>
    <scope>NUCLEOTIDE SEQUENCE [LARGE SCALE GENOMIC DNA]</scope>
    <source>
        <strain evidence="2 3">F0055</strain>
    </source>
</reference>
<dbReference type="AlphaFoldDB" id="L1NHT7"/>
<dbReference type="STRING" id="1127699.HMPREF9151_00593"/>
<evidence type="ECO:0000256" key="1">
    <source>
        <dbReference type="SAM" id="SignalP"/>
    </source>
</evidence>
<sequence length="225" mass="25440">MKRTKSYLWAIIGLLTVALTVTSCMKDEKDDYVYVPLTQAQKTMQINAMAGSFEGKMSLFSPNGTRFERIDSTDIKLTITNDSTLSIANFPLKLVAREVTEKKLKETLDTTVASFTAHISLWKPYKVERMYKNHSLLYFFGVWPYDTKPVQKWVAELPYTYESKPQTLKIEFDGNFAGGLNMGNYNLYNSSNKRLAVFLVPKEITLGDGKTMRATGLLVVSAGQK</sequence>
<dbReference type="RefSeq" id="WP_009161762.1">
    <property type="nucleotide sequence ID" value="NZ_KB290974.1"/>
</dbReference>
<dbReference type="OrthoDB" id="1082869at2"/>
<keyword evidence="3" id="KW-1185">Reference proteome</keyword>
<dbReference type="PATRIC" id="fig|1127699.3.peg.543"/>
<organism evidence="2 3">
    <name type="scientific">Hoylesella saccharolytica F0055</name>
    <dbReference type="NCBI Taxonomy" id="1127699"/>
    <lineage>
        <taxon>Bacteria</taxon>
        <taxon>Pseudomonadati</taxon>
        <taxon>Bacteroidota</taxon>
        <taxon>Bacteroidia</taxon>
        <taxon>Bacteroidales</taxon>
        <taxon>Prevotellaceae</taxon>
        <taxon>Hoylesella</taxon>
    </lineage>
</organism>
<feature type="signal peptide" evidence="1">
    <location>
        <begin position="1"/>
        <end position="26"/>
    </location>
</feature>
<gene>
    <name evidence="2" type="ORF">HMPREF9151_00593</name>
</gene>
<dbReference type="PROSITE" id="PS51257">
    <property type="entry name" value="PROKAR_LIPOPROTEIN"/>
    <property type="match status" value="1"/>
</dbReference>
<keyword evidence="1" id="KW-0732">Signal</keyword>
<evidence type="ECO:0000313" key="2">
    <source>
        <dbReference type="EMBL" id="EKY02886.1"/>
    </source>
</evidence>
<protein>
    <recommendedName>
        <fullName evidence="4">DUF4843 domain-containing protein</fullName>
    </recommendedName>
</protein>
<proteinExistence type="predicted"/>
<evidence type="ECO:0008006" key="4">
    <source>
        <dbReference type="Google" id="ProtNLM"/>
    </source>
</evidence>
<comment type="caution">
    <text evidence="2">The sequence shown here is derived from an EMBL/GenBank/DDBJ whole genome shotgun (WGS) entry which is preliminary data.</text>
</comment>
<evidence type="ECO:0000313" key="3">
    <source>
        <dbReference type="Proteomes" id="UP000010433"/>
    </source>
</evidence>
<name>L1NHT7_9BACT</name>
<dbReference type="EMBL" id="AMEP01000044">
    <property type="protein sequence ID" value="EKY02886.1"/>
    <property type="molecule type" value="Genomic_DNA"/>
</dbReference>
<feature type="chain" id="PRO_5003955176" description="DUF4843 domain-containing protein" evidence="1">
    <location>
        <begin position="27"/>
        <end position="225"/>
    </location>
</feature>